<evidence type="ECO:0000313" key="1">
    <source>
        <dbReference type="EMBL" id="CAF4453703.1"/>
    </source>
</evidence>
<organism evidence="1 2">
    <name type="scientific">Adineta steineri</name>
    <dbReference type="NCBI Taxonomy" id="433720"/>
    <lineage>
        <taxon>Eukaryota</taxon>
        <taxon>Metazoa</taxon>
        <taxon>Spiralia</taxon>
        <taxon>Gnathifera</taxon>
        <taxon>Rotifera</taxon>
        <taxon>Eurotatoria</taxon>
        <taxon>Bdelloidea</taxon>
        <taxon>Adinetida</taxon>
        <taxon>Adinetidae</taxon>
        <taxon>Adineta</taxon>
    </lineage>
</organism>
<comment type="caution">
    <text evidence="1">The sequence shown here is derived from an EMBL/GenBank/DDBJ whole genome shotgun (WGS) entry which is preliminary data.</text>
</comment>
<reference evidence="1" key="1">
    <citation type="submission" date="2021-02" db="EMBL/GenBank/DDBJ databases">
        <authorList>
            <person name="Nowell W R."/>
        </authorList>
    </citation>
    <scope>NUCLEOTIDE SEQUENCE</scope>
</reference>
<evidence type="ECO:0000313" key="2">
    <source>
        <dbReference type="Proteomes" id="UP000663881"/>
    </source>
</evidence>
<accession>A0A820SBN5</accession>
<protein>
    <submittedName>
        <fullName evidence="1">Uncharacterized protein</fullName>
    </submittedName>
</protein>
<gene>
    <name evidence="1" type="ORF">OKA104_LOCUS54302</name>
</gene>
<dbReference type="AlphaFoldDB" id="A0A820SBN5"/>
<dbReference type="Proteomes" id="UP000663881">
    <property type="component" value="Unassembled WGS sequence"/>
</dbReference>
<feature type="non-terminal residue" evidence="1">
    <location>
        <position position="124"/>
    </location>
</feature>
<name>A0A820SBN5_9BILA</name>
<sequence length="124" mass="14747">MKFYHQSNALLPENLHVLLTISSTINHSSLKETNSNNVLIENLINYAYTKWNKKLNEYHFDKYLFNYHQQILAPLLKYAKYISNNENVHILERYTNKYQSELPFTFGYVLEPSMSVFNDTYLNA</sequence>
<proteinExistence type="predicted"/>
<dbReference type="EMBL" id="CAJOAY010035848">
    <property type="protein sequence ID" value="CAF4453703.1"/>
    <property type="molecule type" value="Genomic_DNA"/>
</dbReference>